<dbReference type="PANTHER" id="PTHR43272">
    <property type="entry name" value="LONG-CHAIN-FATTY-ACID--COA LIGASE"/>
    <property type="match status" value="1"/>
</dbReference>
<dbReference type="CDD" id="cd05907">
    <property type="entry name" value="VL_LC_FACS_like"/>
    <property type="match status" value="1"/>
</dbReference>
<name>A0A485LZ48_9ZZZZ</name>
<dbReference type="SUPFAM" id="SSF56801">
    <property type="entry name" value="Acetyl-CoA synthetase-like"/>
    <property type="match status" value="1"/>
</dbReference>
<protein>
    <submittedName>
        <fullName evidence="4">Long-chain-fatty-acid--CoA ligase FadD15</fullName>
        <ecNumber evidence="4">6.2.1.3</ecNumber>
    </submittedName>
</protein>
<keyword evidence="4" id="KW-0436">Ligase</keyword>
<dbReference type="InterPro" id="IPR020845">
    <property type="entry name" value="AMP-binding_CS"/>
</dbReference>
<evidence type="ECO:0000256" key="2">
    <source>
        <dbReference type="ARBA" id="ARBA00022840"/>
    </source>
</evidence>
<dbReference type="GO" id="GO:0004467">
    <property type="term" value="F:long-chain fatty acid-CoA ligase activity"/>
    <property type="evidence" value="ECO:0007669"/>
    <property type="project" value="UniProtKB-EC"/>
</dbReference>
<evidence type="ECO:0000256" key="1">
    <source>
        <dbReference type="ARBA" id="ARBA00022741"/>
    </source>
</evidence>
<feature type="domain" description="AMP-dependent synthetase/ligase" evidence="3">
    <location>
        <begin position="16"/>
        <end position="424"/>
    </location>
</feature>
<dbReference type="EC" id="6.2.1.3" evidence="4"/>
<dbReference type="Gene3D" id="3.40.50.12780">
    <property type="entry name" value="N-terminal domain of ligase-like"/>
    <property type="match status" value="1"/>
</dbReference>
<keyword evidence="2" id="KW-0067">ATP-binding</keyword>
<dbReference type="GO" id="GO:0005524">
    <property type="term" value="F:ATP binding"/>
    <property type="evidence" value="ECO:0007669"/>
    <property type="project" value="UniProtKB-KW"/>
</dbReference>
<evidence type="ECO:0000259" key="3">
    <source>
        <dbReference type="Pfam" id="PF00501"/>
    </source>
</evidence>
<dbReference type="AlphaFoldDB" id="A0A485LZ48"/>
<dbReference type="Pfam" id="PF23562">
    <property type="entry name" value="AMP-binding_C_3"/>
    <property type="match status" value="1"/>
</dbReference>
<dbReference type="Pfam" id="PF00501">
    <property type="entry name" value="AMP-binding"/>
    <property type="match status" value="1"/>
</dbReference>
<accession>A0A485LZ48</accession>
<dbReference type="PANTHER" id="PTHR43272:SF33">
    <property type="entry name" value="AMP-BINDING DOMAIN-CONTAINING PROTEIN-RELATED"/>
    <property type="match status" value="1"/>
</dbReference>
<dbReference type="EMBL" id="CAADRM010000089">
    <property type="protein sequence ID" value="VFU14307.1"/>
    <property type="molecule type" value="Genomic_DNA"/>
</dbReference>
<gene>
    <name evidence="4" type="ORF">SCFA_270072</name>
</gene>
<organism evidence="4">
    <name type="scientific">anaerobic digester metagenome</name>
    <dbReference type="NCBI Taxonomy" id="1263854"/>
    <lineage>
        <taxon>unclassified sequences</taxon>
        <taxon>metagenomes</taxon>
        <taxon>ecological metagenomes</taxon>
    </lineage>
</organism>
<reference evidence="4" key="1">
    <citation type="submission" date="2019-03" db="EMBL/GenBank/DDBJ databases">
        <authorList>
            <person name="Hao L."/>
        </authorList>
    </citation>
    <scope>NUCLEOTIDE SEQUENCE</scope>
</reference>
<proteinExistence type="predicted"/>
<sequence length="596" mass="66688">MYQYEKPDNLVDFLEGSVSKYPDNPMLGTKNSSGEYEWITYREFGRRVDNARAGLAQLGVKRGDTVGLIANNRTEWAICAFATFGLGAKWVPMYEAELTQIWKYIISDSGIKVLFVSKPAIYEKVKGFPEEIKTLERMILLEGSGEGTLAWLEDLGSRNPIPSIKPDPQDVASLIYTSGTTGDPKGVLLTHGNFTSNSLGGQKYYPEFNQHDRGLSILPWAHSYAQTAELYTFVYLGASIGFMESVQTLAEDMKKVKPTFLIAVPRVFNKIYDGINARMNQEGGLKKKLFDMAVQSAKRRRELAEEGKSDPLTNIKYAIGNRLVFSKIREGFGGRLRGVMTASAAMNPEISRFFFDIGIPIYDCYGMTETSPAITMNCPSAYKIGSVGRAIPGVRVVIDKSVVEDGAQDGEIIAYGPNVMKGYHNKPEATAEVMTPDGGIRTGDRGRVDEDGFLFITGRIKEQYKLENGKFVFPASIEEDIRLITWVENAMIYGENKPFNVCLIVPDFLVLAKYAKEHNLPSDPKSLAENPQIQDMIRNEVISSLTGKYGGYEIPKKFIFLHENFTVENGTLTQTMKLKRRVVVNKYKDMIEKLYV</sequence>
<evidence type="ECO:0000313" key="4">
    <source>
        <dbReference type="EMBL" id="VFU14307.1"/>
    </source>
</evidence>
<dbReference type="InterPro" id="IPR000873">
    <property type="entry name" value="AMP-dep_synth/lig_dom"/>
</dbReference>
<dbReference type="PROSITE" id="PS00455">
    <property type="entry name" value="AMP_BINDING"/>
    <property type="match status" value="1"/>
</dbReference>
<dbReference type="InterPro" id="IPR042099">
    <property type="entry name" value="ANL_N_sf"/>
</dbReference>
<dbReference type="GO" id="GO:0016020">
    <property type="term" value="C:membrane"/>
    <property type="evidence" value="ECO:0007669"/>
    <property type="project" value="TreeGrafter"/>
</dbReference>
<keyword evidence="1" id="KW-0547">Nucleotide-binding</keyword>